<dbReference type="PANTHER" id="PTHR37814:SF1">
    <property type="entry name" value="MEMBRANE PROTEIN"/>
    <property type="match status" value="1"/>
</dbReference>
<dbReference type="PANTHER" id="PTHR37814">
    <property type="entry name" value="CONSERVED MEMBRANE PROTEIN"/>
    <property type="match status" value="1"/>
</dbReference>
<feature type="transmembrane region" description="Helical" evidence="1">
    <location>
        <begin position="329"/>
        <end position="349"/>
    </location>
</feature>
<feature type="transmembrane region" description="Helical" evidence="1">
    <location>
        <begin position="146"/>
        <end position="166"/>
    </location>
</feature>
<evidence type="ECO:0000256" key="1">
    <source>
        <dbReference type="SAM" id="Phobius"/>
    </source>
</evidence>
<organism evidence="2 3">
    <name type="scientific">Clostridium tagluense</name>
    <dbReference type="NCBI Taxonomy" id="360422"/>
    <lineage>
        <taxon>Bacteria</taxon>
        <taxon>Bacillati</taxon>
        <taxon>Bacillota</taxon>
        <taxon>Clostridia</taxon>
        <taxon>Eubacteriales</taxon>
        <taxon>Clostridiaceae</taxon>
        <taxon>Clostridium</taxon>
    </lineage>
</organism>
<evidence type="ECO:0000313" key="2">
    <source>
        <dbReference type="EMBL" id="GCD09244.1"/>
    </source>
</evidence>
<dbReference type="AlphaFoldDB" id="A0A401UIA7"/>
<feature type="transmembrane region" description="Helical" evidence="1">
    <location>
        <begin position="37"/>
        <end position="62"/>
    </location>
</feature>
<proteinExistence type="predicted"/>
<keyword evidence="1" id="KW-0812">Transmembrane</keyword>
<feature type="transmembrane region" description="Helical" evidence="1">
    <location>
        <begin position="186"/>
        <end position="209"/>
    </location>
</feature>
<gene>
    <name evidence="2" type="ORF">Ctaglu_08670</name>
</gene>
<protein>
    <submittedName>
        <fullName evidence="2">Transporter</fullName>
    </submittedName>
</protein>
<comment type="caution">
    <text evidence="2">The sequence shown here is derived from an EMBL/GenBank/DDBJ whole genome shotgun (WGS) entry which is preliminary data.</text>
</comment>
<name>A0A401UIA7_9CLOT</name>
<feature type="transmembrane region" description="Helical" evidence="1">
    <location>
        <begin position="265"/>
        <end position="283"/>
    </location>
</feature>
<feature type="transmembrane region" description="Helical" evidence="1">
    <location>
        <begin position="116"/>
        <end position="134"/>
    </location>
</feature>
<reference evidence="2 3" key="1">
    <citation type="submission" date="2018-11" db="EMBL/GenBank/DDBJ databases">
        <title>Genome sequencing and assembly of Clostridium tagluense strain A121.</title>
        <authorList>
            <person name="Murakami T."/>
            <person name="Segawa T."/>
            <person name="Shcherbakova V.A."/>
            <person name="Mori H."/>
            <person name="Yoshimura Y."/>
        </authorList>
    </citation>
    <scope>NUCLEOTIDE SEQUENCE [LARGE SCALE GENOMIC DNA]</scope>
    <source>
        <strain evidence="2 3">A121</strain>
    </source>
</reference>
<dbReference type="Proteomes" id="UP000287872">
    <property type="component" value="Unassembled WGS sequence"/>
</dbReference>
<feature type="transmembrane region" description="Helical" evidence="1">
    <location>
        <begin position="74"/>
        <end position="104"/>
    </location>
</feature>
<feature type="transmembrane region" description="Helical" evidence="1">
    <location>
        <begin position="221"/>
        <end position="245"/>
    </location>
</feature>
<dbReference type="Gene3D" id="1.20.1740.10">
    <property type="entry name" value="Amino acid/polyamine transporter I"/>
    <property type="match status" value="1"/>
</dbReference>
<keyword evidence="1" id="KW-1133">Transmembrane helix</keyword>
<evidence type="ECO:0000313" key="3">
    <source>
        <dbReference type="Proteomes" id="UP000287872"/>
    </source>
</evidence>
<dbReference type="OrthoDB" id="4424890at2"/>
<feature type="transmembrane region" description="Helical" evidence="1">
    <location>
        <begin position="304"/>
        <end position="323"/>
    </location>
</feature>
<keyword evidence="3" id="KW-1185">Reference proteome</keyword>
<accession>A0A401UIA7</accession>
<keyword evidence="1" id="KW-0472">Membrane</keyword>
<dbReference type="EMBL" id="BHYK01000004">
    <property type="protein sequence ID" value="GCD09244.1"/>
    <property type="molecule type" value="Genomic_DNA"/>
</dbReference>
<dbReference type="InterPro" id="IPR038728">
    <property type="entry name" value="YkvI-like"/>
</dbReference>
<sequence>MKKNISSIFQTAAVFIGTIVGAGLASGQEITQFFSTYGYVSFWGILICGLIYIVVSSIIVSISLKYKLSSYTELITIVSPGFFGVITDIFTSFFLITGAAIILAGSGALVHQYFGISKWIGILLMSIISLYTLLKDTKGLITINSFIVPILTTIIITIFVLYLVLYKDMVNASYIKQIPSYKVNTIPAQWFFSTLLYAGFNMLCCSGVLVPISQEIKHKRILIPGVIIGALGLTILCYLINIMLLLNIPQIFKYEIPLLYITNRFGMLMQILLLCVIWFEMFSTEVSNIYSVGKTLEKKFNISYKKAVFLILIIALPISQIGFKNLIKVLYPGFGAISLIFMIQCIIFYRKTTKKHN</sequence>